<proteinExistence type="predicted"/>
<feature type="transmembrane region" description="Helical" evidence="1">
    <location>
        <begin position="295"/>
        <end position="319"/>
    </location>
</feature>
<dbReference type="RefSeq" id="WP_406787390.1">
    <property type="nucleotide sequence ID" value="NZ_JBJIAA010000007.1"/>
</dbReference>
<dbReference type="SMART" id="SM00240">
    <property type="entry name" value="FHA"/>
    <property type="match status" value="1"/>
</dbReference>
<reference evidence="3 4" key="1">
    <citation type="submission" date="2024-11" db="EMBL/GenBank/DDBJ databases">
        <authorList>
            <person name="Heng Y.C."/>
            <person name="Lim A.C.H."/>
            <person name="Lee J.K.Y."/>
            <person name="Kittelmann S."/>
        </authorList>
    </citation>
    <scope>NUCLEOTIDE SEQUENCE [LARGE SCALE GENOMIC DNA]</scope>
    <source>
        <strain evidence="3 4">WILCCON 0114</strain>
    </source>
</reference>
<keyword evidence="1" id="KW-0472">Membrane</keyword>
<dbReference type="InterPro" id="IPR045962">
    <property type="entry name" value="DUF6382"/>
</dbReference>
<dbReference type="Pfam" id="PF00498">
    <property type="entry name" value="FHA"/>
    <property type="match status" value="1"/>
</dbReference>
<evidence type="ECO:0000313" key="3">
    <source>
        <dbReference type="EMBL" id="MFL0250727.1"/>
    </source>
</evidence>
<dbReference type="Gene3D" id="2.60.200.20">
    <property type="match status" value="1"/>
</dbReference>
<keyword evidence="1" id="KW-0812">Transmembrane</keyword>
<dbReference type="PANTHER" id="PTHR23308">
    <property type="entry name" value="NUCLEAR INHIBITOR OF PROTEIN PHOSPHATASE-1"/>
    <property type="match status" value="1"/>
</dbReference>
<feature type="transmembrane region" description="Helical" evidence="1">
    <location>
        <begin position="267"/>
        <end position="289"/>
    </location>
</feature>
<protein>
    <submittedName>
        <fullName evidence="3">FHA domain-containing protein</fullName>
    </submittedName>
</protein>
<evidence type="ECO:0000256" key="1">
    <source>
        <dbReference type="SAM" id="Phobius"/>
    </source>
</evidence>
<feature type="domain" description="FHA" evidence="2">
    <location>
        <begin position="392"/>
        <end position="442"/>
    </location>
</feature>
<dbReference type="InterPro" id="IPR050923">
    <property type="entry name" value="Cell_Proc_Reg/RNA_Proc"/>
</dbReference>
<dbReference type="EMBL" id="JBJIAA010000007">
    <property type="protein sequence ID" value="MFL0250727.1"/>
    <property type="molecule type" value="Genomic_DNA"/>
</dbReference>
<dbReference type="CDD" id="cd00060">
    <property type="entry name" value="FHA"/>
    <property type="match status" value="1"/>
</dbReference>
<gene>
    <name evidence="3" type="ORF">ACJDT4_09875</name>
</gene>
<dbReference type="PROSITE" id="PS50006">
    <property type="entry name" value="FHA_DOMAIN"/>
    <property type="match status" value="1"/>
</dbReference>
<dbReference type="SUPFAM" id="SSF49879">
    <property type="entry name" value="SMAD/FHA domain"/>
    <property type="match status" value="1"/>
</dbReference>
<keyword evidence="4" id="KW-1185">Reference proteome</keyword>
<dbReference type="InterPro" id="IPR008984">
    <property type="entry name" value="SMAD_FHA_dom_sf"/>
</dbReference>
<accession>A0ABW8TES5</accession>
<organism evidence="3 4">
    <name type="scientific">Clostridium neuense</name>
    <dbReference type="NCBI Taxonomy" id="1728934"/>
    <lineage>
        <taxon>Bacteria</taxon>
        <taxon>Bacillati</taxon>
        <taxon>Bacillota</taxon>
        <taxon>Clostridia</taxon>
        <taxon>Eubacteriales</taxon>
        <taxon>Clostridiaceae</taxon>
        <taxon>Clostridium</taxon>
    </lineage>
</organism>
<dbReference type="Proteomes" id="UP001623592">
    <property type="component" value="Unassembled WGS sequence"/>
</dbReference>
<evidence type="ECO:0000259" key="2">
    <source>
        <dbReference type="PROSITE" id="PS50006"/>
    </source>
</evidence>
<sequence length="468" mass="54400">MDNCSNINISEKSIEKKFAVLTFDDWENIDEEKVDIINSSKANLLRVEVENRKEKIDVLYDITNKITLEEYLKDKILKVNEFSNVLLEVLRELKKIETTKLKGFSFLDSKSVYVDIYSGDPYFICLPIKTPRKLQLSDEFSKFTKMLIIDAARIDDRENFISKVLNFLREKAFGIDEFEELLRKYSQDKAANMSKVEVEKEQPINIKSFKKEPVVHKVLKQDQDDMINPRTEIIKCDAEKRDDKENSYVKDIIKTRKIKIRRLNVKYGLIISAIQLAAAAGVFSVIFFFRDQGYLIESIIISVILGIDLILALFLILNLSSKKRAYEAKVASKNTENIRSITAKNTNNIKMSKREIVSQMSYSTQIIEEEYPYLVENKNGIVEKIYINKDIFKIGRLAELVDYVSDNKAVGKMHAEIRKINSEYYIKDLNSKNGTYINNKRLESNELYKIKENDSIKFADSSYAFRLN</sequence>
<keyword evidence="1" id="KW-1133">Transmembrane helix</keyword>
<dbReference type="Pfam" id="PF19909">
    <property type="entry name" value="DUF6382"/>
    <property type="match status" value="1"/>
</dbReference>
<evidence type="ECO:0000313" key="4">
    <source>
        <dbReference type="Proteomes" id="UP001623592"/>
    </source>
</evidence>
<dbReference type="InterPro" id="IPR000253">
    <property type="entry name" value="FHA_dom"/>
</dbReference>
<name>A0ABW8TES5_9CLOT</name>
<comment type="caution">
    <text evidence="3">The sequence shown here is derived from an EMBL/GenBank/DDBJ whole genome shotgun (WGS) entry which is preliminary data.</text>
</comment>